<protein>
    <submittedName>
        <fullName evidence="1">Uncharacterized protein</fullName>
    </submittedName>
</protein>
<reference evidence="1" key="1">
    <citation type="journal article" date="2015" name="Nature">
        <title>Complex archaea that bridge the gap between prokaryotes and eukaryotes.</title>
        <authorList>
            <person name="Spang A."/>
            <person name="Saw J.H."/>
            <person name="Jorgensen S.L."/>
            <person name="Zaremba-Niedzwiedzka K."/>
            <person name="Martijn J."/>
            <person name="Lind A.E."/>
            <person name="van Eijk R."/>
            <person name="Schleper C."/>
            <person name="Guy L."/>
            <person name="Ettema T.J."/>
        </authorList>
    </citation>
    <scope>NUCLEOTIDE SEQUENCE</scope>
</reference>
<comment type="caution">
    <text evidence="1">The sequence shown here is derived from an EMBL/GenBank/DDBJ whole genome shotgun (WGS) entry which is preliminary data.</text>
</comment>
<organism evidence="1">
    <name type="scientific">marine sediment metagenome</name>
    <dbReference type="NCBI Taxonomy" id="412755"/>
    <lineage>
        <taxon>unclassified sequences</taxon>
        <taxon>metagenomes</taxon>
        <taxon>ecological metagenomes</taxon>
    </lineage>
</organism>
<name>A0A0F9AUI8_9ZZZZ</name>
<evidence type="ECO:0000313" key="1">
    <source>
        <dbReference type="EMBL" id="KKL05292.1"/>
    </source>
</evidence>
<dbReference type="EMBL" id="LAZR01044180">
    <property type="protein sequence ID" value="KKL05292.1"/>
    <property type="molecule type" value="Genomic_DNA"/>
</dbReference>
<gene>
    <name evidence="1" type="ORF">LCGC14_2607500</name>
</gene>
<proteinExistence type="predicted"/>
<dbReference type="AlphaFoldDB" id="A0A0F9AUI8"/>
<accession>A0A0F9AUI8</accession>
<sequence>MQTEKQKCIKDYFENIKKIQKTFNCVIDELPKYERRHIRFKFACVNAHPDCSEIPKHKKTSDFEACQIRCKYSYDYPLL</sequence>